<evidence type="ECO:0008006" key="4">
    <source>
        <dbReference type="Google" id="ProtNLM"/>
    </source>
</evidence>
<accession>A0ABQ3VAM6</accession>
<keyword evidence="1" id="KW-0472">Membrane</keyword>
<proteinExistence type="predicted"/>
<dbReference type="Pfam" id="PF11345">
    <property type="entry name" value="DUF3147"/>
    <property type="match status" value="1"/>
</dbReference>
<name>A0ABQ3VAM6_9CHLR</name>
<keyword evidence="1" id="KW-1133">Transmembrane helix</keyword>
<keyword evidence="3" id="KW-1185">Reference proteome</keyword>
<keyword evidence="1" id="KW-0812">Transmembrane</keyword>
<dbReference type="Proteomes" id="UP000635565">
    <property type="component" value="Unassembled WGS sequence"/>
</dbReference>
<gene>
    <name evidence="2" type="ORF">KSZ_08150</name>
</gene>
<sequence>MLLEYLAKFIAGGLLVCVFALISQICMPKQFAGIFSSVPSVLLAGLAITLIMQGADKATLSAEGAIAGAIGMVLYCIVATPAIRRYKALRGSLLSLFIWCLGSLCAFVLLSVSLKW</sequence>
<evidence type="ECO:0000313" key="3">
    <source>
        <dbReference type="Proteomes" id="UP000635565"/>
    </source>
</evidence>
<feature type="transmembrane region" description="Helical" evidence="1">
    <location>
        <begin position="32"/>
        <end position="52"/>
    </location>
</feature>
<protein>
    <recommendedName>
        <fullName evidence="4">DUF3147 family protein</fullName>
    </recommendedName>
</protein>
<organism evidence="2 3">
    <name type="scientific">Dictyobacter formicarum</name>
    <dbReference type="NCBI Taxonomy" id="2778368"/>
    <lineage>
        <taxon>Bacteria</taxon>
        <taxon>Bacillati</taxon>
        <taxon>Chloroflexota</taxon>
        <taxon>Ktedonobacteria</taxon>
        <taxon>Ktedonobacterales</taxon>
        <taxon>Dictyobacteraceae</taxon>
        <taxon>Dictyobacter</taxon>
    </lineage>
</organism>
<feature type="transmembrane region" description="Helical" evidence="1">
    <location>
        <begin position="64"/>
        <end position="82"/>
    </location>
</feature>
<evidence type="ECO:0000256" key="1">
    <source>
        <dbReference type="SAM" id="Phobius"/>
    </source>
</evidence>
<feature type="transmembrane region" description="Helical" evidence="1">
    <location>
        <begin position="94"/>
        <end position="114"/>
    </location>
</feature>
<evidence type="ECO:0000313" key="2">
    <source>
        <dbReference type="EMBL" id="GHO82809.1"/>
    </source>
</evidence>
<reference evidence="2 3" key="1">
    <citation type="journal article" date="2021" name="Int. J. Syst. Evol. Microbiol.">
        <title>Reticulibacter mediterranei gen. nov., sp. nov., within the new family Reticulibacteraceae fam. nov., and Ktedonospora formicarum gen. nov., sp. nov., Ktedonobacter robiniae sp. nov., Dictyobacter formicarum sp. nov. and Dictyobacter arantiisoli sp. nov., belonging to the class Ktedonobacteria.</title>
        <authorList>
            <person name="Yabe S."/>
            <person name="Zheng Y."/>
            <person name="Wang C.M."/>
            <person name="Sakai Y."/>
            <person name="Abe K."/>
            <person name="Yokota A."/>
            <person name="Donadio S."/>
            <person name="Cavaletti L."/>
            <person name="Monciardini P."/>
        </authorList>
    </citation>
    <scope>NUCLEOTIDE SEQUENCE [LARGE SCALE GENOMIC DNA]</scope>
    <source>
        <strain evidence="2 3">SOSP1-9</strain>
    </source>
</reference>
<feature type="transmembrane region" description="Helical" evidence="1">
    <location>
        <begin position="6"/>
        <end position="25"/>
    </location>
</feature>
<dbReference type="RefSeq" id="WP_201360448.1">
    <property type="nucleotide sequence ID" value="NZ_BNJJ01000002.1"/>
</dbReference>
<dbReference type="EMBL" id="BNJJ01000002">
    <property type="protein sequence ID" value="GHO82809.1"/>
    <property type="molecule type" value="Genomic_DNA"/>
</dbReference>
<dbReference type="InterPro" id="IPR021493">
    <property type="entry name" value="DUF3147"/>
</dbReference>
<comment type="caution">
    <text evidence="2">The sequence shown here is derived from an EMBL/GenBank/DDBJ whole genome shotgun (WGS) entry which is preliminary data.</text>
</comment>